<gene>
    <name evidence="2" type="ORF">QJ522_09275</name>
</gene>
<dbReference type="Pfam" id="PF01909">
    <property type="entry name" value="NTP_transf_2"/>
    <property type="match status" value="1"/>
</dbReference>
<comment type="caution">
    <text evidence="2">The sequence shown here is derived from an EMBL/GenBank/DDBJ whole genome shotgun (WGS) entry which is preliminary data.</text>
</comment>
<name>A0AAW6TXX2_9BACT</name>
<keyword evidence="3" id="KW-1185">Reference proteome</keyword>
<proteinExistence type="predicted"/>
<dbReference type="GO" id="GO:0016779">
    <property type="term" value="F:nucleotidyltransferase activity"/>
    <property type="evidence" value="ECO:0007669"/>
    <property type="project" value="InterPro"/>
</dbReference>
<sequence length="111" mass="12941">MVRVSEQLIEEMVRTIVDEVDPQRIYLFGSSVRGGQTADSDVDFLIVEDEGFGPGRNRWSELKRIRKALRPFRVPKDILVYSQQEFETWERSVNHIVAQAAREGKLLYERS</sequence>
<dbReference type="SUPFAM" id="SSF81301">
    <property type="entry name" value="Nucleotidyltransferase"/>
    <property type="match status" value="1"/>
</dbReference>
<dbReference type="EMBL" id="JASCXX010000009">
    <property type="protein sequence ID" value="MDI6449232.1"/>
    <property type="molecule type" value="Genomic_DNA"/>
</dbReference>
<dbReference type="PANTHER" id="PTHR33933:SF1">
    <property type="entry name" value="PROTEIN ADENYLYLTRANSFERASE MNTA-RELATED"/>
    <property type="match status" value="1"/>
</dbReference>
<dbReference type="InterPro" id="IPR002934">
    <property type="entry name" value="Polymerase_NTP_transf_dom"/>
</dbReference>
<evidence type="ECO:0000313" key="3">
    <source>
        <dbReference type="Proteomes" id="UP001431776"/>
    </source>
</evidence>
<reference evidence="2" key="1">
    <citation type="submission" date="2023-05" db="EMBL/GenBank/DDBJ databases">
        <title>Anaerotaeda fermentans gen. nov., sp. nov., a novel anaerobic planctomycete of the new family within the order Sedimentisphaerales isolated from Taman Peninsula, Russia.</title>
        <authorList>
            <person name="Khomyakova M.A."/>
            <person name="Merkel A.Y."/>
            <person name="Slobodkin A.I."/>
        </authorList>
    </citation>
    <scope>NUCLEOTIDE SEQUENCE</scope>
    <source>
        <strain evidence="2">M17dextr</strain>
    </source>
</reference>
<evidence type="ECO:0000313" key="2">
    <source>
        <dbReference type="EMBL" id="MDI6449232.1"/>
    </source>
</evidence>
<organism evidence="2 3">
    <name type="scientific">Anaerobaca lacustris</name>
    <dbReference type="NCBI Taxonomy" id="3044600"/>
    <lineage>
        <taxon>Bacteria</taxon>
        <taxon>Pseudomonadati</taxon>
        <taxon>Planctomycetota</taxon>
        <taxon>Phycisphaerae</taxon>
        <taxon>Sedimentisphaerales</taxon>
        <taxon>Anaerobacaceae</taxon>
        <taxon>Anaerobaca</taxon>
    </lineage>
</organism>
<accession>A0AAW6TXX2</accession>
<dbReference type="AlphaFoldDB" id="A0AAW6TXX2"/>
<protein>
    <submittedName>
        <fullName evidence="2">Nucleotidyltransferase domain-containing protein</fullName>
    </submittedName>
</protein>
<dbReference type="Proteomes" id="UP001431776">
    <property type="component" value="Unassembled WGS sequence"/>
</dbReference>
<evidence type="ECO:0000259" key="1">
    <source>
        <dbReference type="Pfam" id="PF01909"/>
    </source>
</evidence>
<dbReference type="InterPro" id="IPR052548">
    <property type="entry name" value="Type_VII_TA_antitoxin"/>
</dbReference>
<dbReference type="CDD" id="cd05403">
    <property type="entry name" value="NT_KNTase_like"/>
    <property type="match status" value="1"/>
</dbReference>
<feature type="domain" description="Polymerase nucleotidyl transferase" evidence="1">
    <location>
        <begin position="14"/>
        <end position="85"/>
    </location>
</feature>
<dbReference type="InterPro" id="IPR043519">
    <property type="entry name" value="NT_sf"/>
</dbReference>
<dbReference type="PANTHER" id="PTHR33933">
    <property type="entry name" value="NUCLEOTIDYLTRANSFERASE"/>
    <property type="match status" value="1"/>
</dbReference>
<dbReference type="Gene3D" id="3.30.460.10">
    <property type="entry name" value="Beta Polymerase, domain 2"/>
    <property type="match status" value="1"/>
</dbReference>
<dbReference type="RefSeq" id="WP_349244638.1">
    <property type="nucleotide sequence ID" value="NZ_JASCXX010000009.1"/>
</dbReference>